<evidence type="ECO:0000256" key="1">
    <source>
        <dbReference type="SAM" id="MobiDB-lite"/>
    </source>
</evidence>
<keyword evidence="5" id="KW-1185">Reference proteome</keyword>
<protein>
    <submittedName>
        <fullName evidence="2">Uncharacterized protein</fullName>
    </submittedName>
</protein>
<evidence type="ECO:0000313" key="3">
    <source>
        <dbReference type="EMBL" id="SYW79860.1"/>
    </source>
</evidence>
<reference evidence="4" key="1">
    <citation type="submission" date="2016-04" db="EMBL/GenBank/DDBJ databases">
        <authorList>
            <person name="Guldener U."/>
            <person name="Guldener U."/>
        </authorList>
    </citation>
    <scope>NUCLEOTIDE SEQUENCE [LARGE SCALE GENOMIC DNA]</scope>
    <source>
        <strain evidence="4">UB2112</strain>
    </source>
</reference>
<organism evidence="2 4">
    <name type="scientific">Ustilago bromivora</name>
    <dbReference type="NCBI Taxonomy" id="307758"/>
    <lineage>
        <taxon>Eukaryota</taxon>
        <taxon>Fungi</taxon>
        <taxon>Dikarya</taxon>
        <taxon>Basidiomycota</taxon>
        <taxon>Ustilaginomycotina</taxon>
        <taxon>Ustilaginomycetes</taxon>
        <taxon>Ustilaginales</taxon>
        <taxon>Ustilaginaceae</taxon>
        <taxon>Ustilago</taxon>
    </lineage>
</organism>
<sequence>MTQRTHKLELVSLPPEILHLIAQHYISDLPLATAAENNTTSVLTTCTLFHDLFLPKLYSSICIYSLDQLSRFISPTSGSHRYCPIYTLDSITINIPGVPGGGDGTSLFGNPEGSASRSRDRLLLASQALSLCTNVEEVSLEFFSVRHSEILTTDEFRLTEALAFENAVKGLQRSKRFRWAPPRCDANAIMGLSIVIVDQIIPSLAKGLVGCGKLETLELWNTMLPLTGGADLADSLIHISSSRSQSRSLNLNLRSVTGLDPKIVSSLALASPPIRVNIADGFIGSIWGARIDKNAVEECIRDTLNPSGSSRNSSLDSSPSSSEASSTATSRATTPELLIQDTLEKASEMVNIRVLQGGIAGSRILAH</sequence>
<dbReference type="AlphaFoldDB" id="A0A1K0G617"/>
<dbReference type="Proteomes" id="UP000658997">
    <property type="component" value="Unassembled WGS sequence"/>
</dbReference>
<dbReference type="Proteomes" id="UP000179920">
    <property type="component" value="Chromosome IX"/>
</dbReference>
<evidence type="ECO:0000313" key="4">
    <source>
        <dbReference type="Proteomes" id="UP000179920"/>
    </source>
</evidence>
<name>A0A1K0G617_9BASI</name>
<dbReference type="EMBL" id="LT558125">
    <property type="protein sequence ID" value="SAM82980.1"/>
    <property type="molecule type" value="Genomic_DNA"/>
</dbReference>
<accession>A0A1K0G617</accession>
<proteinExistence type="predicted"/>
<evidence type="ECO:0000313" key="2">
    <source>
        <dbReference type="EMBL" id="SAM82980.1"/>
    </source>
</evidence>
<evidence type="ECO:0000313" key="5">
    <source>
        <dbReference type="Proteomes" id="UP000658997"/>
    </source>
</evidence>
<gene>
    <name evidence="3" type="ORF">UBRO2_03279</name>
    <name evidence="2" type="ORF">UBRO_03528</name>
</gene>
<dbReference type="EMBL" id="ULHB01000059">
    <property type="protein sequence ID" value="SYW79860.1"/>
    <property type="molecule type" value="Genomic_DNA"/>
</dbReference>
<dbReference type="OrthoDB" id="2548305at2759"/>
<reference evidence="3" key="3">
    <citation type="submission" date="2018-08" db="EMBL/GenBank/DDBJ databases">
        <authorList>
            <person name="Guldener U."/>
        </authorList>
    </citation>
    <scope>NUCLEOTIDE SEQUENCE</scope>
    <source>
        <strain evidence="3">UB2</strain>
    </source>
</reference>
<feature type="region of interest" description="Disordered" evidence="1">
    <location>
        <begin position="303"/>
        <end position="336"/>
    </location>
</feature>
<reference evidence="2" key="2">
    <citation type="submission" date="2016-04" db="EMBL/GenBank/DDBJ databases">
        <authorList>
            <person name="Evans L.H."/>
            <person name="Alamgir A."/>
            <person name="Owens N."/>
            <person name="Weber N.D."/>
            <person name="Virtaneva K."/>
            <person name="Barbian K."/>
            <person name="Babar A."/>
            <person name="Rosenke K."/>
        </authorList>
    </citation>
    <scope>NUCLEOTIDE SEQUENCE</scope>
    <source>
        <strain evidence="2">UB2112</strain>
    </source>
</reference>